<feature type="transmembrane region" description="Helical" evidence="2">
    <location>
        <begin position="359"/>
        <end position="380"/>
    </location>
</feature>
<sequence length="666" mass="72132">MITFLMVVVAATLLYAARRRKRSPHSRKRLTMLAVIGIIGLQAVIGSPAMAQDNSCVPNPERPGAGMVGALDPPQGNGEANSPYLVYGYAGMVWHVYDESCGGLVPNGVSDPGSTIDTWAGNELFNIAKNIIGATNSLHYTLLNGGVLGGLNEQIGKAADSVFNNLYTQLFSVFMLILAVLMFRQIWKGDLATVSKRALFAFAGMWLAASSMVLVTNYDRIDDLIVRTTSGIQAGFVDPEDDRVVRHILPTELHNKVVYENWLRGEFGSPDDPKAAEFGRRLLDAQAWTRDDIVSGRDADNNAEQAKKNEYKQIATQLGSATGYFKGTDGSRTGAGILAMFQSIVYSLFQLFAKLAVLLAQLLLRILALTAPVIGLVALVHHDILRKVGRAVGAVVLNVLVLAILAGIHFKFLEMIFSPDAKLSLLTQMLLAAIVTFVFFLVGRPMRRMWQMLEMSVGAAGASMPAAGSGIFSRFRRNKHQGTTPQDEFWETVREGEDGESTGLVKHSQGNRRPRPEASNPVTATAQRMDTPRATIGAPRQALESSITRLGPGDHDVVLPGVPRSGRGGPATIVRASSRVVDTVPVADRNWDRGEDAVVIPSRVPSAGYATPEAISISTPRPADVEMVAGRPVHVVYRPSRGLEVAESPRRMPLHDGPRETDSVVR</sequence>
<feature type="transmembrane region" description="Helical" evidence="2">
    <location>
        <begin position="392"/>
        <end position="413"/>
    </location>
</feature>
<name>A0ABR7LDJ5_9PSEU</name>
<feature type="transmembrane region" description="Helical" evidence="2">
    <location>
        <begin position="199"/>
        <end position="218"/>
    </location>
</feature>
<organism evidence="3 4">
    <name type="scientific">Actinokineospora xionganensis</name>
    <dbReference type="NCBI Taxonomy" id="2684470"/>
    <lineage>
        <taxon>Bacteria</taxon>
        <taxon>Bacillati</taxon>
        <taxon>Actinomycetota</taxon>
        <taxon>Actinomycetes</taxon>
        <taxon>Pseudonocardiales</taxon>
        <taxon>Pseudonocardiaceae</taxon>
        <taxon>Actinokineospora</taxon>
    </lineage>
</organism>
<keyword evidence="2" id="KW-0812">Transmembrane</keyword>
<keyword evidence="4" id="KW-1185">Reference proteome</keyword>
<proteinExistence type="predicted"/>
<feature type="transmembrane region" description="Helical" evidence="2">
    <location>
        <begin position="425"/>
        <end position="443"/>
    </location>
</feature>
<comment type="caution">
    <text evidence="3">The sequence shown here is derived from an EMBL/GenBank/DDBJ whole genome shotgun (WGS) entry which is preliminary data.</text>
</comment>
<dbReference type="RefSeq" id="WP_187223554.1">
    <property type="nucleotide sequence ID" value="NZ_JABVED010000016.1"/>
</dbReference>
<gene>
    <name evidence="3" type="ORF">GPZ80_25240</name>
</gene>
<feature type="transmembrane region" description="Helical" evidence="2">
    <location>
        <begin position="335"/>
        <end position="353"/>
    </location>
</feature>
<keyword evidence="2" id="KW-0472">Membrane</keyword>
<evidence type="ECO:0000256" key="1">
    <source>
        <dbReference type="SAM" id="MobiDB-lite"/>
    </source>
</evidence>
<protein>
    <submittedName>
        <fullName evidence="3">Magnesium transporter</fullName>
    </submittedName>
</protein>
<dbReference type="EMBL" id="JABVED010000016">
    <property type="protein sequence ID" value="MBC6450469.1"/>
    <property type="molecule type" value="Genomic_DNA"/>
</dbReference>
<evidence type="ECO:0000256" key="2">
    <source>
        <dbReference type="SAM" id="Phobius"/>
    </source>
</evidence>
<accession>A0ABR7LDJ5</accession>
<evidence type="ECO:0000313" key="3">
    <source>
        <dbReference type="EMBL" id="MBC6450469.1"/>
    </source>
</evidence>
<keyword evidence="2" id="KW-1133">Transmembrane helix</keyword>
<dbReference type="Proteomes" id="UP000734823">
    <property type="component" value="Unassembled WGS sequence"/>
</dbReference>
<feature type="compositionally biased region" description="Basic and acidic residues" evidence="1">
    <location>
        <begin position="647"/>
        <end position="666"/>
    </location>
</feature>
<feature type="region of interest" description="Disordered" evidence="1">
    <location>
        <begin position="644"/>
        <end position="666"/>
    </location>
</feature>
<feature type="transmembrane region" description="Helical" evidence="2">
    <location>
        <begin position="166"/>
        <end position="187"/>
    </location>
</feature>
<evidence type="ECO:0000313" key="4">
    <source>
        <dbReference type="Proteomes" id="UP000734823"/>
    </source>
</evidence>
<feature type="region of interest" description="Disordered" evidence="1">
    <location>
        <begin position="494"/>
        <end position="526"/>
    </location>
</feature>
<reference evidence="3 4" key="1">
    <citation type="submission" date="2020-06" db="EMBL/GenBank/DDBJ databases">
        <title>Actinokineospora xiongansis sp. nov., isolated from soil of Baiyangdian.</title>
        <authorList>
            <person name="Zhang X."/>
        </authorList>
    </citation>
    <scope>NUCLEOTIDE SEQUENCE [LARGE SCALE GENOMIC DNA]</scope>
    <source>
        <strain evidence="3 4">HBU206404</strain>
    </source>
</reference>